<protein>
    <submittedName>
        <fullName evidence="3">Septum formation initiator family protein</fullName>
    </submittedName>
</protein>
<keyword evidence="2" id="KW-1133">Transmembrane helix</keyword>
<proteinExistence type="predicted"/>
<dbReference type="GeneID" id="96624400"/>
<dbReference type="InterPro" id="IPR007060">
    <property type="entry name" value="FtsL/DivIC"/>
</dbReference>
<gene>
    <name evidence="3" type="ORF">IDM49_09120</name>
</gene>
<evidence type="ECO:0000256" key="1">
    <source>
        <dbReference type="SAM" id="MobiDB-lite"/>
    </source>
</evidence>
<name>A0A7H2BCI6_9MICC</name>
<evidence type="ECO:0000256" key="2">
    <source>
        <dbReference type="SAM" id="Phobius"/>
    </source>
</evidence>
<feature type="region of interest" description="Disordered" evidence="1">
    <location>
        <begin position="166"/>
        <end position="209"/>
    </location>
</feature>
<feature type="region of interest" description="Disordered" evidence="1">
    <location>
        <begin position="1"/>
        <end position="41"/>
    </location>
</feature>
<evidence type="ECO:0000313" key="3">
    <source>
        <dbReference type="EMBL" id="QNV37382.1"/>
    </source>
</evidence>
<organism evidence="3 4">
    <name type="scientific">Rothia terrae</name>
    <dbReference type="NCBI Taxonomy" id="396015"/>
    <lineage>
        <taxon>Bacteria</taxon>
        <taxon>Bacillati</taxon>
        <taxon>Actinomycetota</taxon>
        <taxon>Actinomycetes</taxon>
        <taxon>Micrococcales</taxon>
        <taxon>Micrococcaceae</taxon>
        <taxon>Rothia</taxon>
    </lineage>
</organism>
<reference evidence="3 4" key="1">
    <citation type="submission" date="2020-09" db="EMBL/GenBank/DDBJ databases">
        <title>Investigation of environmental microbes.</title>
        <authorList>
            <person name="Ou Y."/>
            <person name="Kang Q."/>
        </authorList>
    </citation>
    <scope>NUCLEOTIDE SEQUENCE [LARGE SCALE GENOMIC DNA]</scope>
    <source>
        <strain evidence="3 4">KJZ-14</strain>
    </source>
</reference>
<sequence>MSKKKQRNTFKNRERLAGFFGSRGSRTAKSRGKSQPVSGPTPVAARVFSARWLATLAVLIIGVLAASGTISRYFNQSAEMASVQESISSLQDENNDLKQQQSWWKDDNYVKQQAKGRLFYVNEGETPYVVVGTDFTSGIPDETSADAMTAPEDSWTKKLWDSFQMSAVNGNPVGAQQQGTDQQGAEQKSTDRSTAGASASATESAPGAP</sequence>
<keyword evidence="4" id="KW-1185">Reference proteome</keyword>
<dbReference type="EMBL" id="CP061539">
    <property type="protein sequence ID" value="QNV37382.1"/>
    <property type="molecule type" value="Genomic_DNA"/>
</dbReference>
<dbReference type="RefSeq" id="WP_190724280.1">
    <property type="nucleotide sequence ID" value="NZ_CP061539.1"/>
</dbReference>
<feature type="compositionally biased region" description="Low complexity" evidence="1">
    <location>
        <begin position="174"/>
        <end position="209"/>
    </location>
</feature>
<keyword evidence="2" id="KW-0472">Membrane</keyword>
<dbReference type="KEGG" id="rter:IDM49_09120"/>
<keyword evidence="2" id="KW-0812">Transmembrane</keyword>
<dbReference type="Pfam" id="PF04977">
    <property type="entry name" value="DivIC"/>
    <property type="match status" value="1"/>
</dbReference>
<dbReference type="AlphaFoldDB" id="A0A7H2BCI6"/>
<dbReference type="Proteomes" id="UP000516404">
    <property type="component" value="Chromosome"/>
</dbReference>
<feature type="transmembrane region" description="Helical" evidence="2">
    <location>
        <begin position="52"/>
        <end position="74"/>
    </location>
</feature>
<accession>A0A7H2BCI6</accession>
<feature type="compositionally biased region" description="Basic residues" evidence="1">
    <location>
        <begin position="1"/>
        <end position="10"/>
    </location>
</feature>
<evidence type="ECO:0000313" key="4">
    <source>
        <dbReference type="Proteomes" id="UP000516404"/>
    </source>
</evidence>